<protein>
    <recommendedName>
        <fullName evidence="5">Pre-peptidase C-terminal domain-containing protein</fullName>
    </recommendedName>
</protein>
<feature type="region of interest" description="Disordered" evidence="1">
    <location>
        <begin position="321"/>
        <end position="383"/>
    </location>
</feature>
<evidence type="ECO:0000256" key="1">
    <source>
        <dbReference type="SAM" id="MobiDB-lite"/>
    </source>
</evidence>
<dbReference type="RefSeq" id="WP_109100810.1">
    <property type="nucleotide sequence ID" value="NZ_QDKQ01000035.1"/>
</dbReference>
<keyword evidence="4" id="KW-1185">Reference proteome</keyword>
<reference evidence="3 4" key="1">
    <citation type="submission" date="2018-04" db="EMBL/GenBank/DDBJ databases">
        <title>The genome sequence of Caulobacter sp. 744.</title>
        <authorList>
            <person name="Gao J."/>
            <person name="Sun J."/>
        </authorList>
    </citation>
    <scope>NUCLEOTIDE SEQUENCE [LARGE SCALE GENOMIC DNA]</scope>
    <source>
        <strain evidence="3 4">774</strain>
    </source>
</reference>
<proteinExistence type="predicted"/>
<feature type="signal peptide" evidence="2">
    <location>
        <begin position="1"/>
        <end position="20"/>
    </location>
</feature>
<comment type="caution">
    <text evidence="3">The sequence shown here is derived from an EMBL/GenBank/DDBJ whole genome shotgun (WGS) entry which is preliminary data.</text>
</comment>
<dbReference type="EMBL" id="QDKQ01000035">
    <property type="protein sequence ID" value="PVM90308.1"/>
    <property type="molecule type" value="Genomic_DNA"/>
</dbReference>
<organism evidence="3 4">
    <name type="scientific">Caulobacter endophyticus</name>
    <dbReference type="NCBI Taxonomy" id="2172652"/>
    <lineage>
        <taxon>Bacteria</taxon>
        <taxon>Pseudomonadati</taxon>
        <taxon>Pseudomonadota</taxon>
        <taxon>Alphaproteobacteria</taxon>
        <taxon>Caulobacterales</taxon>
        <taxon>Caulobacteraceae</taxon>
        <taxon>Caulobacter</taxon>
    </lineage>
</organism>
<feature type="compositionally biased region" description="Pro residues" evidence="1">
    <location>
        <begin position="359"/>
        <end position="383"/>
    </location>
</feature>
<accession>A0A2T9K2V5</accession>
<sequence>MSRLVLFAAAVMALAAPAHAQVLTVDLKPLAAAPAERQATAVLKGGAICAKQGPLTGAEIGRAFTTGQADASLREELSKAGVMVNGAGFAAVGVAGAARISQLDACLPNYGFASMDAISGKVEVAVDWTLTDRATGAEIGQLSTRELVERKGGSGGLAGLVNEALAANARSLAANPALRAAAARPLLASARPEPSPPRDPALLVLPPWRQSTQKAPLAVAAPLIVESDLDMIDNLDQSEHFAVPLEAGETLRLEVLETGSKIAMVVANPGNRYIAGTHPRNPERQLSATAKTAGTYVVSAWTSGDPPVTPYRLKIDTDRRPYQAWTPPPRPPAPATGPSVLATQEQVASKPPVTAPAKPVQPAPQPQPHARPQPPAPLAPLPKLVPPPGVLAAEIGKPVNRPAGKVGAAVDLFAFIGEAGSVLQVTSGAAGAGGLSVTLYTPEGDRMLDADGVDNTGLSAILPKDGVYLLSVGRQNAARPYRLNLAAERPDIFQWSFRENAGYEILGPDGKPAYWTCWAAPGSALTYVRPGGREATLRVSAGGDGHWDLADAPDYSFTTALTGGVFIRTSSTGKLETWSIRDEKTTGAYRGYFCP</sequence>
<keyword evidence="2" id="KW-0732">Signal</keyword>
<evidence type="ECO:0000313" key="4">
    <source>
        <dbReference type="Proteomes" id="UP000245073"/>
    </source>
</evidence>
<dbReference type="Proteomes" id="UP000245073">
    <property type="component" value="Unassembled WGS sequence"/>
</dbReference>
<evidence type="ECO:0000256" key="2">
    <source>
        <dbReference type="SAM" id="SignalP"/>
    </source>
</evidence>
<evidence type="ECO:0000313" key="3">
    <source>
        <dbReference type="EMBL" id="PVM90308.1"/>
    </source>
</evidence>
<gene>
    <name evidence="3" type="ORF">DDF67_10295</name>
</gene>
<feature type="compositionally biased region" description="Pro residues" evidence="1">
    <location>
        <begin position="326"/>
        <end position="335"/>
    </location>
</feature>
<dbReference type="Gene3D" id="2.60.120.380">
    <property type="match status" value="1"/>
</dbReference>
<feature type="chain" id="PRO_5015558356" description="Pre-peptidase C-terminal domain-containing protein" evidence="2">
    <location>
        <begin position="21"/>
        <end position="595"/>
    </location>
</feature>
<name>A0A2T9K2V5_9CAUL</name>
<evidence type="ECO:0008006" key="5">
    <source>
        <dbReference type="Google" id="ProtNLM"/>
    </source>
</evidence>
<dbReference type="OrthoDB" id="7194635at2"/>
<dbReference type="AlphaFoldDB" id="A0A2T9K2V5"/>